<accession>A0AAW4PZ74</accession>
<keyword evidence="6" id="KW-1185">Reference proteome</keyword>
<sequence length="444" mass="50176">MTESNGASRRLFLRRTGSVLGVVGSLYHTSDIARGHDDEDEDDDRERDRERDAAVDELRTAFASPDRYVDVGDRVDDFEDLDEWDVENGSLNVEERDVYQGTQSARLSLESGDGGTLEISREFDDDLDLSDRSLSLALKLEAPEVEQLTVTVEDDDGDEVRMRRRTITPTYGWFRLDLGITGVDGDPDLAEVEEIRLSMNQDYGRPIELLVDDLRATERGDGGYVVLTFDDTEASQYTRAFPVMDEYDFPGFAAVNPDRVGDDDYLSVDQLRDLQDAGWEIGSHTVDHERLTELETDAIRSQVRDAKAWLLDNGFEDGASSFVYPWGSNDPRTRDVVENYHYLAFTDGSNTHGHQLGGPLTVGRIFAEERDRVDDAIELAAEYDQLVVLAYHEIGDEDWISEAGFRNQMRRIDETDDVEVVTPSYLLTDLFDPPVFESDDGLFD</sequence>
<feature type="region of interest" description="Disordered" evidence="3">
    <location>
        <begin position="32"/>
        <end position="52"/>
    </location>
</feature>
<dbReference type="Proteomes" id="UP001430377">
    <property type="component" value="Unassembled WGS sequence"/>
</dbReference>
<comment type="subcellular location">
    <subcellularLocation>
        <location evidence="1">Secreted</location>
    </subcellularLocation>
</comment>
<dbReference type="CDD" id="cd10970">
    <property type="entry name" value="CE4_DAC_u1_6s"/>
    <property type="match status" value="1"/>
</dbReference>
<protein>
    <submittedName>
        <fullName evidence="5">Polysaccharide deacetylase family protein</fullName>
    </submittedName>
</protein>
<dbReference type="GO" id="GO:0005975">
    <property type="term" value="P:carbohydrate metabolic process"/>
    <property type="evidence" value="ECO:0007669"/>
    <property type="project" value="InterPro"/>
</dbReference>
<dbReference type="PANTHER" id="PTHR34216:SF3">
    <property type="entry name" value="POLY-BETA-1,6-N-ACETYL-D-GLUCOSAMINE N-DEACETYLASE"/>
    <property type="match status" value="1"/>
</dbReference>
<evidence type="ECO:0000313" key="6">
    <source>
        <dbReference type="Proteomes" id="UP001430377"/>
    </source>
</evidence>
<dbReference type="RefSeq" id="WP_220620258.1">
    <property type="nucleotide sequence ID" value="NZ_RKLR01000013.1"/>
</dbReference>
<name>A0AAW4PZ74_9EURY</name>
<proteinExistence type="predicted"/>
<dbReference type="Gene3D" id="3.20.20.370">
    <property type="entry name" value="Glycoside hydrolase/deacetylase"/>
    <property type="match status" value="1"/>
</dbReference>
<evidence type="ECO:0000256" key="1">
    <source>
        <dbReference type="ARBA" id="ARBA00004613"/>
    </source>
</evidence>
<dbReference type="Pfam" id="PF01522">
    <property type="entry name" value="Polysacc_deac_1"/>
    <property type="match status" value="1"/>
</dbReference>
<reference evidence="5 6" key="1">
    <citation type="submission" date="2021-06" db="EMBL/GenBank/DDBJ databases">
        <title>Halomicroarcula sp. a new haloarchaeum isolated from saline soil.</title>
        <authorList>
            <person name="Duran-Viseras A."/>
            <person name="Sanchez-Porro C."/>
            <person name="Ventosa A."/>
        </authorList>
    </citation>
    <scope>NUCLEOTIDE SEQUENCE [LARGE SCALE GENOMIC DNA]</scope>
    <source>
        <strain evidence="5 6">F13</strain>
    </source>
</reference>
<dbReference type="PROSITE" id="PS51677">
    <property type="entry name" value="NODB"/>
    <property type="match status" value="1"/>
</dbReference>
<dbReference type="AlphaFoldDB" id="A0AAW4PZ74"/>
<evidence type="ECO:0000256" key="2">
    <source>
        <dbReference type="ARBA" id="ARBA00022729"/>
    </source>
</evidence>
<dbReference type="InterPro" id="IPR002509">
    <property type="entry name" value="NODB_dom"/>
</dbReference>
<dbReference type="InterPro" id="IPR011330">
    <property type="entry name" value="Glyco_hydro/deAcase_b/a-brl"/>
</dbReference>
<dbReference type="Gene3D" id="2.60.120.260">
    <property type="entry name" value="Galactose-binding domain-like"/>
    <property type="match status" value="1"/>
</dbReference>
<comment type="caution">
    <text evidence="5">The sequence shown here is derived from an EMBL/GenBank/DDBJ whole genome shotgun (WGS) entry which is preliminary data.</text>
</comment>
<dbReference type="EMBL" id="RKLR01000013">
    <property type="protein sequence ID" value="MBX0325394.1"/>
    <property type="molecule type" value="Genomic_DNA"/>
</dbReference>
<organism evidence="5 6">
    <name type="scientific">Haloarcula rubra</name>
    <dbReference type="NCBI Taxonomy" id="2487747"/>
    <lineage>
        <taxon>Archaea</taxon>
        <taxon>Methanobacteriati</taxon>
        <taxon>Methanobacteriota</taxon>
        <taxon>Stenosarchaea group</taxon>
        <taxon>Halobacteria</taxon>
        <taxon>Halobacteriales</taxon>
        <taxon>Haloarculaceae</taxon>
        <taxon>Haloarcula</taxon>
    </lineage>
</organism>
<evidence type="ECO:0000313" key="5">
    <source>
        <dbReference type="EMBL" id="MBX0325394.1"/>
    </source>
</evidence>
<evidence type="ECO:0000256" key="3">
    <source>
        <dbReference type="SAM" id="MobiDB-lite"/>
    </source>
</evidence>
<dbReference type="PANTHER" id="PTHR34216">
    <property type="match status" value="1"/>
</dbReference>
<dbReference type="SUPFAM" id="SSF88713">
    <property type="entry name" value="Glycoside hydrolase/deacetylase"/>
    <property type="match status" value="1"/>
</dbReference>
<feature type="domain" description="NodB homology" evidence="4">
    <location>
        <begin position="223"/>
        <end position="444"/>
    </location>
</feature>
<dbReference type="GO" id="GO:0016810">
    <property type="term" value="F:hydrolase activity, acting on carbon-nitrogen (but not peptide) bonds"/>
    <property type="evidence" value="ECO:0007669"/>
    <property type="project" value="InterPro"/>
</dbReference>
<gene>
    <name evidence="5" type="ORF">EGH21_20410</name>
</gene>
<evidence type="ECO:0000259" key="4">
    <source>
        <dbReference type="PROSITE" id="PS51677"/>
    </source>
</evidence>
<keyword evidence="2" id="KW-0732">Signal</keyword>
<dbReference type="InterPro" id="IPR051398">
    <property type="entry name" value="Polysacch_Deacetylase"/>
</dbReference>
<dbReference type="GO" id="GO:0005576">
    <property type="term" value="C:extracellular region"/>
    <property type="evidence" value="ECO:0007669"/>
    <property type="project" value="UniProtKB-SubCell"/>
</dbReference>